<gene>
    <name evidence="6" type="ORF">BJY01DRAFT_225089</name>
</gene>
<dbReference type="EMBL" id="JBFXLU010000240">
    <property type="protein sequence ID" value="KAL2833557.1"/>
    <property type="molecule type" value="Genomic_DNA"/>
</dbReference>
<name>A0ABR4J0I7_9EURO</name>
<keyword evidence="2" id="KW-0285">Flavoprotein</keyword>
<evidence type="ECO:0000256" key="1">
    <source>
        <dbReference type="ARBA" id="ARBA00010790"/>
    </source>
</evidence>
<dbReference type="InterPro" id="IPR012132">
    <property type="entry name" value="GMC_OxRdtase"/>
</dbReference>
<keyword evidence="7" id="KW-1185">Reference proteome</keyword>
<proteinExistence type="inferred from homology"/>
<evidence type="ECO:0000256" key="2">
    <source>
        <dbReference type="RuleBase" id="RU003968"/>
    </source>
</evidence>
<dbReference type="PIRSF" id="PIRSF000137">
    <property type="entry name" value="Alcohol_oxidase"/>
    <property type="match status" value="1"/>
</dbReference>
<reference evidence="6 7" key="1">
    <citation type="submission" date="2024-07" db="EMBL/GenBank/DDBJ databases">
        <title>Section-level genome sequencing and comparative genomics of Aspergillus sections Usti and Cavernicolus.</title>
        <authorList>
            <consortium name="Lawrence Berkeley National Laboratory"/>
            <person name="Nybo J.L."/>
            <person name="Vesth T.C."/>
            <person name="Theobald S."/>
            <person name="Frisvad J.C."/>
            <person name="Larsen T.O."/>
            <person name="Kjaerboelling I."/>
            <person name="Rothschild-Mancinelli K."/>
            <person name="Lyhne E.K."/>
            <person name="Kogle M.E."/>
            <person name="Barry K."/>
            <person name="Clum A."/>
            <person name="Na H."/>
            <person name="Ledsgaard L."/>
            <person name="Lin J."/>
            <person name="Lipzen A."/>
            <person name="Kuo A."/>
            <person name="Riley R."/>
            <person name="Mondo S."/>
            <person name="Labutti K."/>
            <person name="Haridas S."/>
            <person name="Pangalinan J."/>
            <person name="Salamov A.A."/>
            <person name="Simmons B.A."/>
            <person name="Magnuson J.K."/>
            <person name="Chen J."/>
            <person name="Drula E."/>
            <person name="Henrissat B."/>
            <person name="Wiebenga A."/>
            <person name="Lubbers R.J."/>
            <person name="Gomes A.C."/>
            <person name="Makela M.R."/>
            <person name="Stajich J."/>
            <person name="Grigoriev I.V."/>
            <person name="Mortensen U.H."/>
            <person name="De Vries R.P."/>
            <person name="Baker S.E."/>
            <person name="Andersen M.R."/>
        </authorList>
    </citation>
    <scope>NUCLEOTIDE SEQUENCE [LARGE SCALE GENOMIC DNA]</scope>
    <source>
        <strain evidence="6 7">CBS 123904</strain>
    </source>
</reference>
<dbReference type="InterPro" id="IPR007867">
    <property type="entry name" value="GMC_OxRtase_C"/>
</dbReference>
<sequence>MPQTYDYILIGGGLTGCTLASTLSSKNPTLRILLIEAGPNVSSHPLTSTPLACFGAHHSPLDWDYTTTPQKHLNDRTCYNAAGKALGGGTAINYGTWTRGNAADYNLWAEVVGDNGWSYEALLEYFKRTERHYDPQADESVHGRDGKIWNTTVKLSSTERVYPLREPVRAAWERLGVKYNPDANAGNPLGIADFGENWREGKRQLAYEAYGLERQQGVTILTDKLVAKVLLSKQDDRDGHGSQEVIIATGVQLADGTEYHASKEVIITAGAYRTPQVLLLSGIGPADELAKHGILQLVDSPDVGRNFHDHFCFPQWWKLRQPERGLSMGTPLWASPAYAMGVPYDWNATLQTPKEELTRALHVDAASDAVAVSGGDGGEKAIRPHPLSPGKKDHPYLSPDSAHSEVLVIYAPMSASVTGFETPMDGTHLSTAVLLMTPTARGQITLADTDPASAPVIDPNYYAREVDRAIVRDAVRRVARLVLDTPEGAEMVEGEVVRPGSEAVRLDSTDEEIDANVRNGGITFFHPGGSAAMGKVVDTQLSVKGVRGLRVADASVLPVPIAAHYQAILYALAEKAADLILG</sequence>
<dbReference type="Proteomes" id="UP001610446">
    <property type="component" value="Unassembled WGS sequence"/>
</dbReference>
<evidence type="ECO:0000256" key="3">
    <source>
        <dbReference type="SAM" id="MobiDB-lite"/>
    </source>
</evidence>
<dbReference type="Pfam" id="PF05199">
    <property type="entry name" value="GMC_oxred_C"/>
    <property type="match status" value="1"/>
</dbReference>
<organism evidence="6 7">
    <name type="scientific">Aspergillus pseudoustus</name>
    <dbReference type="NCBI Taxonomy" id="1810923"/>
    <lineage>
        <taxon>Eukaryota</taxon>
        <taxon>Fungi</taxon>
        <taxon>Dikarya</taxon>
        <taxon>Ascomycota</taxon>
        <taxon>Pezizomycotina</taxon>
        <taxon>Eurotiomycetes</taxon>
        <taxon>Eurotiomycetidae</taxon>
        <taxon>Eurotiales</taxon>
        <taxon>Aspergillaceae</taxon>
        <taxon>Aspergillus</taxon>
        <taxon>Aspergillus subgen. Nidulantes</taxon>
    </lineage>
</organism>
<dbReference type="Pfam" id="PF00732">
    <property type="entry name" value="GMC_oxred_N"/>
    <property type="match status" value="1"/>
</dbReference>
<evidence type="ECO:0000313" key="7">
    <source>
        <dbReference type="Proteomes" id="UP001610446"/>
    </source>
</evidence>
<keyword evidence="2" id="KW-0274">FAD</keyword>
<feature type="region of interest" description="Disordered" evidence="3">
    <location>
        <begin position="372"/>
        <end position="391"/>
    </location>
</feature>
<evidence type="ECO:0000313" key="6">
    <source>
        <dbReference type="EMBL" id="KAL2833557.1"/>
    </source>
</evidence>
<dbReference type="PANTHER" id="PTHR11552">
    <property type="entry name" value="GLUCOSE-METHANOL-CHOLINE GMC OXIDOREDUCTASE"/>
    <property type="match status" value="1"/>
</dbReference>
<feature type="domain" description="Glucose-methanol-choline oxidoreductase N-terminal" evidence="5">
    <location>
        <begin position="270"/>
        <end position="284"/>
    </location>
</feature>
<protein>
    <submittedName>
        <fullName evidence="6">Alcohol oxidase</fullName>
    </submittedName>
</protein>
<comment type="caution">
    <text evidence="6">The sequence shown here is derived from an EMBL/GenBank/DDBJ whole genome shotgun (WGS) entry which is preliminary data.</text>
</comment>
<dbReference type="Gene3D" id="3.50.50.60">
    <property type="entry name" value="FAD/NAD(P)-binding domain"/>
    <property type="match status" value="1"/>
</dbReference>
<comment type="similarity">
    <text evidence="1 2">Belongs to the GMC oxidoreductase family.</text>
</comment>
<dbReference type="Gene3D" id="3.30.560.10">
    <property type="entry name" value="Glucose Oxidase, domain 3"/>
    <property type="match status" value="1"/>
</dbReference>
<dbReference type="PANTHER" id="PTHR11552:SF123">
    <property type="entry name" value="GMC OXIDOREDUCTASE (AFU_ORTHOLOGUE AFUA_2G01770)-RELATED"/>
    <property type="match status" value="1"/>
</dbReference>
<evidence type="ECO:0000259" key="4">
    <source>
        <dbReference type="PROSITE" id="PS00623"/>
    </source>
</evidence>
<dbReference type="PROSITE" id="PS00624">
    <property type="entry name" value="GMC_OXRED_2"/>
    <property type="match status" value="1"/>
</dbReference>
<dbReference type="InterPro" id="IPR000172">
    <property type="entry name" value="GMC_OxRdtase_N"/>
</dbReference>
<evidence type="ECO:0000259" key="5">
    <source>
        <dbReference type="PROSITE" id="PS00624"/>
    </source>
</evidence>
<dbReference type="InterPro" id="IPR036188">
    <property type="entry name" value="FAD/NAD-bd_sf"/>
</dbReference>
<accession>A0ABR4J0I7</accession>
<feature type="domain" description="Glucose-methanol-choline oxidoreductase N-terminal" evidence="4">
    <location>
        <begin position="83"/>
        <end position="106"/>
    </location>
</feature>
<dbReference type="PROSITE" id="PS00623">
    <property type="entry name" value="GMC_OXRED_1"/>
    <property type="match status" value="1"/>
</dbReference>
<dbReference type="SUPFAM" id="SSF51905">
    <property type="entry name" value="FAD/NAD(P)-binding domain"/>
    <property type="match status" value="1"/>
</dbReference>
<dbReference type="SUPFAM" id="SSF54373">
    <property type="entry name" value="FAD-linked reductases, C-terminal domain"/>
    <property type="match status" value="1"/>
</dbReference>